<keyword evidence="4 6" id="KW-0573">Peptidoglycan synthesis</keyword>
<keyword evidence="5 6" id="KW-0961">Cell wall biogenesis/degradation</keyword>
<dbReference type="GO" id="GO:0005576">
    <property type="term" value="C:extracellular region"/>
    <property type="evidence" value="ECO:0007669"/>
    <property type="project" value="TreeGrafter"/>
</dbReference>
<evidence type="ECO:0000256" key="2">
    <source>
        <dbReference type="ARBA" id="ARBA00022679"/>
    </source>
</evidence>
<dbReference type="GO" id="GO:0071972">
    <property type="term" value="F:peptidoglycan L,D-transpeptidase activity"/>
    <property type="evidence" value="ECO:0007669"/>
    <property type="project" value="TreeGrafter"/>
</dbReference>
<dbReference type="PROSITE" id="PS52029">
    <property type="entry name" value="LD_TPASE"/>
    <property type="match status" value="1"/>
</dbReference>
<keyword evidence="9" id="KW-1185">Reference proteome</keyword>
<evidence type="ECO:0000256" key="1">
    <source>
        <dbReference type="ARBA" id="ARBA00004752"/>
    </source>
</evidence>
<dbReference type="PANTHER" id="PTHR30582">
    <property type="entry name" value="L,D-TRANSPEPTIDASE"/>
    <property type="match status" value="1"/>
</dbReference>
<dbReference type="Proteomes" id="UP000222564">
    <property type="component" value="Unassembled WGS sequence"/>
</dbReference>
<keyword evidence="3 6" id="KW-0133">Cell shape</keyword>
<reference evidence="8 9" key="1">
    <citation type="submission" date="2013-09" db="EMBL/GenBank/DDBJ databases">
        <title>Biodegradation of hydrocarbons in the deep terrestrial subsurface : characterization of a microbial consortium composed of two Desulfotomaculum species originating from a deep geological formation.</title>
        <authorList>
            <person name="Aullo T."/>
            <person name="Berlendis S."/>
            <person name="Lascourreges J.-F."/>
            <person name="Dessort D."/>
            <person name="Saint-Laurent S."/>
            <person name="Schraauwers B."/>
            <person name="Mas J."/>
            <person name="Magot M."/>
            <person name="Ranchou-Peyruse A."/>
        </authorList>
    </citation>
    <scope>NUCLEOTIDE SEQUENCE [LARGE SCALE GENOMIC DNA]</scope>
    <source>
        <strain evidence="8 9">Bs107</strain>
    </source>
</reference>
<dbReference type="UniPathway" id="UPA00219"/>
<name>A0A2C6L2L6_9FIRM</name>
<organism evidence="8 9">
    <name type="scientific">Desulforamulus profundi</name>
    <dbReference type="NCBI Taxonomy" id="1383067"/>
    <lineage>
        <taxon>Bacteria</taxon>
        <taxon>Bacillati</taxon>
        <taxon>Bacillota</taxon>
        <taxon>Clostridia</taxon>
        <taxon>Eubacteriales</taxon>
        <taxon>Peptococcaceae</taxon>
        <taxon>Desulforamulus</taxon>
    </lineage>
</organism>
<dbReference type="GO" id="GO:0016740">
    <property type="term" value="F:transferase activity"/>
    <property type="evidence" value="ECO:0007669"/>
    <property type="project" value="UniProtKB-KW"/>
</dbReference>
<proteinExistence type="predicted"/>
<accession>A0A2C6L2L6</accession>
<dbReference type="InterPro" id="IPR038063">
    <property type="entry name" value="Transpep_catalytic_dom"/>
</dbReference>
<sequence>MSFFIFAPVAGAQESKMIIINKKTNQLGFYQDGVLQRVFPVATGRQRSFTPEGKFRIINKIVNPYYYKKIFPGAALQSTGATLAWPECSGRPLRHSRQQQRPFHRYLCFRWLHPFVQ</sequence>
<dbReference type="InterPro" id="IPR005490">
    <property type="entry name" value="LD_TPept_cat_dom"/>
</dbReference>
<dbReference type="Pfam" id="PF03734">
    <property type="entry name" value="YkuD"/>
    <property type="match status" value="1"/>
</dbReference>
<evidence type="ECO:0000259" key="7">
    <source>
        <dbReference type="PROSITE" id="PS52029"/>
    </source>
</evidence>
<dbReference type="PANTHER" id="PTHR30582:SF4">
    <property type="entry name" value="L,D-TRANSPEPTIDASE YQJB-RELATED"/>
    <property type="match status" value="1"/>
</dbReference>
<evidence type="ECO:0000313" key="9">
    <source>
        <dbReference type="Proteomes" id="UP000222564"/>
    </source>
</evidence>
<feature type="active site" description="Proton donor/acceptor" evidence="6">
    <location>
        <position position="95"/>
    </location>
</feature>
<evidence type="ECO:0000256" key="5">
    <source>
        <dbReference type="ARBA" id="ARBA00023316"/>
    </source>
</evidence>
<feature type="domain" description="L,D-TPase catalytic" evidence="7">
    <location>
        <begin position="16"/>
        <end position="117"/>
    </location>
</feature>
<dbReference type="SUPFAM" id="SSF141523">
    <property type="entry name" value="L,D-transpeptidase catalytic domain-like"/>
    <property type="match status" value="1"/>
</dbReference>
<protein>
    <recommendedName>
        <fullName evidence="7">L,D-TPase catalytic domain-containing protein</fullName>
    </recommendedName>
</protein>
<comment type="pathway">
    <text evidence="1 6">Cell wall biogenesis; peptidoglycan biosynthesis.</text>
</comment>
<dbReference type="InterPro" id="IPR050979">
    <property type="entry name" value="LD-transpeptidase"/>
</dbReference>
<dbReference type="GO" id="GO:0018104">
    <property type="term" value="P:peptidoglycan-protein cross-linking"/>
    <property type="evidence" value="ECO:0007669"/>
    <property type="project" value="TreeGrafter"/>
</dbReference>
<dbReference type="AlphaFoldDB" id="A0A2C6L2L6"/>
<evidence type="ECO:0000256" key="4">
    <source>
        <dbReference type="ARBA" id="ARBA00022984"/>
    </source>
</evidence>
<keyword evidence="2" id="KW-0808">Transferase</keyword>
<evidence type="ECO:0000256" key="6">
    <source>
        <dbReference type="PROSITE-ProRule" id="PRU01373"/>
    </source>
</evidence>
<comment type="caution">
    <text evidence="8">The sequence shown here is derived from an EMBL/GenBank/DDBJ whole genome shotgun (WGS) entry which is preliminary data.</text>
</comment>
<dbReference type="CDD" id="cd16913">
    <property type="entry name" value="YkuD_like"/>
    <property type="match status" value="1"/>
</dbReference>
<dbReference type="EMBL" id="AWQQ01000054">
    <property type="protein sequence ID" value="PHJ38391.1"/>
    <property type="molecule type" value="Genomic_DNA"/>
</dbReference>
<dbReference type="Gene3D" id="2.40.440.10">
    <property type="entry name" value="L,D-transpeptidase catalytic domain-like"/>
    <property type="match status" value="1"/>
</dbReference>
<feature type="active site" description="Nucleophile" evidence="6">
    <location>
        <position position="108"/>
    </location>
</feature>
<dbReference type="GO" id="GO:0008360">
    <property type="term" value="P:regulation of cell shape"/>
    <property type="evidence" value="ECO:0007669"/>
    <property type="project" value="UniProtKB-UniRule"/>
</dbReference>
<evidence type="ECO:0000256" key="3">
    <source>
        <dbReference type="ARBA" id="ARBA00022960"/>
    </source>
</evidence>
<gene>
    <name evidence="8" type="ORF">P378_11200</name>
</gene>
<dbReference type="GO" id="GO:0071555">
    <property type="term" value="P:cell wall organization"/>
    <property type="evidence" value="ECO:0007669"/>
    <property type="project" value="UniProtKB-UniRule"/>
</dbReference>
<evidence type="ECO:0000313" key="8">
    <source>
        <dbReference type="EMBL" id="PHJ38391.1"/>
    </source>
</evidence>